<organism evidence="2 3">
    <name type="scientific">Shewanella hanedai</name>
    <name type="common">Alteromonas hanedai</name>
    <dbReference type="NCBI Taxonomy" id="25"/>
    <lineage>
        <taxon>Bacteria</taxon>
        <taxon>Pseudomonadati</taxon>
        <taxon>Pseudomonadota</taxon>
        <taxon>Gammaproteobacteria</taxon>
        <taxon>Alteromonadales</taxon>
        <taxon>Shewanellaceae</taxon>
        <taxon>Shewanella</taxon>
    </lineage>
</organism>
<evidence type="ECO:0000313" key="2">
    <source>
        <dbReference type="EMBL" id="TRY12950.1"/>
    </source>
</evidence>
<feature type="chain" id="PRO_5022203769" evidence="1">
    <location>
        <begin position="23"/>
        <end position="159"/>
    </location>
</feature>
<dbReference type="AlphaFoldDB" id="A0A553JKH4"/>
<keyword evidence="1" id="KW-0732">Signal</keyword>
<protein>
    <submittedName>
        <fullName evidence="2">Uncharacterized protein</fullName>
    </submittedName>
</protein>
<keyword evidence="3" id="KW-1185">Reference proteome</keyword>
<accession>A0A553JKH4</accession>
<proteinExistence type="predicted"/>
<name>A0A553JKH4_SHEHA</name>
<dbReference type="RefSeq" id="WP_144041524.1">
    <property type="nucleotide sequence ID" value="NZ_BMPL01000021.1"/>
</dbReference>
<feature type="signal peptide" evidence="1">
    <location>
        <begin position="1"/>
        <end position="22"/>
    </location>
</feature>
<sequence length="159" mass="17487">MNKCVIALMVAANMMASATVLAHEEPIEGEWCRNGNVVILGEFTLTPLHLTRFKRFAEDVCPASGMGDVNTKSCGQFDDEYGLARAATNNLCSSLAYDLRNVSTYGDDGTVRPIFYGPESMKNSDNNHHDVYSITQGVKFACGLCEMAPNRQGRKLQIR</sequence>
<reference evidence="3" key="1">
    <citation type="submission" date="2019-07" db="EMBL/GenBank/DDBJ databases">
        <title>Shewanella sp. YLB-08 draft genomic sequence.</title>
        <authorList>
            <person name="Yu L."/>
        </authorList>
    </citation>
    <scope>NUCLEOTIDE SEQUENCE [LARGE SCALE GENOMIC DNA]</scope>
    <source>
        <strain evidence="3">JCM 20706</strain>
    </source>
</reference>
<dbReference type="Proteomes" id="UP000318126">
    <property type="component" value="Unassembled WGS sequence"/>
</dbReference>
<dbReference type="EMBL" id="VKGK01000024">
    <property type="protein sequence ID" value="TRY12950.1"/>
    <property type="molecule type" value="Genomic_DNA"/>
</dbReference>
<evidence type="ECO:0000256" key="1">
    <source>
        <dbReference type="SAM" id="SignalP"/>
    </source>
</evidence>
<dbReference type="OrthoDB" id="6264291at2"/>
<gene>
    <name evidence="2" type="ORF">FN961_17760</name>
</gene>
<comment type="caution">
    <text evidence="2">The sequence shown here is derived from an EMBL/GenBank/DDBJ whole genome shotgun (WGS) entry which is preliminary data.</text>
</comment>
<evidence type="ECO:0000313" key="3">
    <source>
        <dbReference type="Proteomes" id="UP000318126"/>
    </source>
</evidence>